<evidence type="ECO:0000259" key="3">
    <source>
        <dbReference type="Pfam" id="PF23293"/>
    </source>
</evidence>
<dbReference type="PANTHER" id="PTHR34053">
    <property type="entry name" value="PROTEIN ULTRAPETALA 1"/>
    <property type="match status" value="1"/>
</dbReference>
<reference evidence="4" key="1">
    <citation type="submission" date="2014-07" db="EMBL/GenBank/DDBJ databases">
        <title>Identification of a novel salt tolerance gene in wild soybean by whole-genome sequencing.</title>
        <authorList>
            <person name="Lam H.-M."/>
            <person name="Qi X."/>
            <person name="Li M.-W."/>
            <person name="Liu X."/>
            <person name="Xie M."/>
            <person name="Ni M."/>
            <person name="Xu X."/>
        </authorList>
    </citation>
    <scope>NUCLEOTIDE SEQUENCE [LARGE SCALE GENOMIC DNA]</scope>
    <source>
        <tissue evidence="4">Root</tissue>
    </source>
</reference>
<dbReference type="InterPro" id="IPR020533">
    <property type="entry name" value="Developmental_reg_ULTRAPETALA"/>
</dbReference>
<proteinExistence type="predicted"/>
<accession>A0A0B2RI41</accession>
<dbReference type="InterPro" id="IPR057011">
    <property type="entry name" value="ULT1/2_SAND"/>
</dbReference>
<evidence type="ECO:0000313" key="4">
    <source>
        <dbReference type="EMBL" id="KHN31633.1"/>
    </source>
</evidence>
<feature type="domain" description="ULTRAPETALA1/2 SAND" evidence="2">
    <location>
        <begin position="64"/>
        <end position="112"/>
    </location>
</feature>
<feature type="region of interest" description="Disordered" evidence="1">
    <location>
        <begin position="1"/>
        <end position="71"/>
    </location>
</feature>
<feature type="domain" description="ULTRAPETALA1/2 zinc finger" evidence="3">
    <location>
        <begin position="132"/>
        <end position="229"/>
    </location>
</feature>
<gene>
    <name evidence="4" type="ORF">glysoja_046677</name>
</gene>
<dbReference type="GO" id="GO:0005829">
    <property type="term" value="C:cytosol"/>
    <property type="evidence" value="ECO:0007669"/>
    <property type="project" value="TreeGrafter"/>
</dbReference>
<dbReference type="PANTHER" id="PTHR34053:SF2">
    <property type="entry name" value="SAND DOMAIN-CONTAINING PROTEIN"/>
    <property type="match status" value="1"/>
</dbReference>
<dbReference type="AlphaFoldDB" id="A0A0B2RI41"/>
<dbReference type="Proteomes" id="UP000053555">
    <property type="component" value="Unassembled WGS sequence"/>
</dbReference>
<dbReference type="GO" id="GO:0005634">
    <property type="term" value="C:nucleus"/>
    <property type="evidence" value="ECO:0007669"/>
    <property type="project" value="TreeGrafter"/>
</dbReference>
<name>A0A0B2RI41_GLYSO</name>
<organism evidence="4">
    <name type="scientific">Glycine soja</name>
    <name type="common">Wild soybean</name>
    <dbReference type="NCBI Taxonomy" id="3848"/>
    <lineage>
        <taxon>Eukaryota</taxon>
        <taxon>Viridiplantae</taxon>
        <taxon>Streptophyta</taxon>
        <taxon>Embryophyta</taxon>
        <taxon>Tracheophyta</taxon>
        <taxon>Spermatophyta</taxon>
        <taxon>Magnoliopsida</taxon>
        <taxon>eudicotyledons</taxon>
        <taxon>Gunneridae</taxon>
        <taxon>Pentapetalae</taxon>
        <taxon>rosids</taxon>
        <taxon>fabids</taxon>
        <taxon>Fabales</taxon>
        <taxon>Fabaceae</taxon>
        <taxon>Papilionoideae</taxon>
        <taxon>50 kb inversion clade</taxon>
        <taxon>NPAAA clade</taxon>
        <taxon>indigoferoid/millettioid clade</taxon>
        <taxon>Phaseoleae</taxon>
        <taxon>Glycine</taxon>
        <taxon>Glycine subgen. Soja</taxon>
    </lineage>
</organism>
<dbReference type="Pfam" id="PF23293">
    <property type="entry name" value="zf_ULT1"/>
    <property type="match status" value="1"/>
</dbReference>
<evidence type="ECO:0000256" key="1">
    <source>
        <dbReference type="SAM" id="MobiDB-lite"/>
    </source>
</evidence>
<evidence type="ECO:0000259" key="2">
    <source>
        <dbReference type="Pfam" id="PF23292"/>
    </source>
</evidence>
<protein>
    <submittedName>
        <fullName evidence="4">Protein ULTRAPETALA 2</fullName>
    </submittedName>
</protein>
<dbReference type="Pfam" id="PF23292">
    <property type="entry name" value="SAND_ULT1"/>
    <property type="match status" value="1"/>
</dbReference>
<sequence>MTAGDPPQQKTSQGNEKKKEDENITQGDPPQWERSRKISIKKKFKNIAQGDPPKQKRSQGNEKKTEDDNITQEAFEKHALRERSGRWKRNIWVHFEDEDKVPLWKTPLIKYYTHQSNVVNRKDSAMRKQNIHRDEFLRCTKCGKERRFHLKSRPDIKNYHDALNNKCWTCSLWPYQKITCDDDEERSSLKASRGCSRSSTCQGCSTCYCEGCIKCHFEDCNCQECRDFMLYAKP</sequence>
<dbReference type="InterPro" id="IPR057012">
    <property type="entry name" value="ULT1/2_Znf"/>
</dbReference>
<dbReference type="EMBL" id="KN650827">
    <property type="protein sequence ID" value="KHN31633.1"/>
    <property type="molecule type" value="Genomic_DNA"/>
</dbReference>